<protein>
    <recommendedName>
        <fullName evidence="1">AB hydrolase-1 domain-containing protein</fullName>
    </recommendedName>
</protein>
<dbReference type="InterPro" id="IPR029058">
    <property type="entry name" value="AB_hydrolase_fold"/>
</dbReference>
<dbReference type="InterPro" id="IPR050471">
    <property type="entry name" value="AB_hydrolase"/>
</dbReference>
<dbReference type="Gene3D" id="3.40.50.1820">
    <property type="entry name" value="alpha/beta hydrolase"/>
    <property type="match status" value="1"/>
</dbReference>
<dbReference type="OrthoDB" id="435520at2759"/>
<evidence type="ECO:0000313" key="2">
    <source>
        <dbReference type="EMBL" id="OZJ05196.1"/>
    </source>
</evidence>
<evidence type="ECO:0000259" key="1">
    <source>
        <dbReference type="Pfam" id="PF00561"/>
    </source>
</evidence>
<keyword evidence="3" id="KW-1185">Reference proteome</keyword>
<dbReference type="InterPro" id="IPR000073">
    <property type="entry name" value="AB_hydrolase_1"/>
</dbReference>
<dbReference type="PANTHER" id="PTHR43433">
    <property type="entry name" value="HYDROLASE, ALPHA/BETA FOLD FAMILY PROTEIN"/>
    <property type="match status" value="1"/>
</dbReference>
<dbReference type="SUPFAM" id="SSF53474">
    <property type="entry name" value="alpha/beta-Hydrolases"/>
    <property type="match status" value="1"/>
</dbReference>
<comment type="caution">
    <text evidence="2">The sequence shown here is derived from an EMBL/GenBank/DDBJ whole genome shotgun (WGS) entry which is preliminary data.</text>
</comment>
<dbReference type="AlphaFoldDB" id="A0A261Y3K2"/>
<reference evidence="2 3" key="1">
    <citation type="journal article" date="2017" name="Mycologia">
        <title>Bifiguratus adelaidae, gen. et sp. nov., a new member of Mucoromycotina in endophytic and soil-dwelling habitats.</title>
        <authorList>
            <person name="Torres-Cruz T.J."/>
            <person name="Billingsley Tobias T.L."/>
            <person name="Almatruk M."/>
            <person name="Hesse C."/>
            <person name="Kuske C.R."/>
            <person name="Desiro A."/>
            <person name="Benucci G.M."/>
            <person name="Bonito G."/>
            <person name="Stajich J.E."/>
            <person name="Dunlap C."/>
            <person name="Arnold A.E."/>
            <person name="Porras-Alfaro A."/>
        </authorList>
    </citation>
    <scope>NUCLEOTIDE SEQUENCE [LARGE SCALE GENOMIC DNA]</scope>
    <source>
        <strain evidence="2 3">AZ0501</strain>
    </source>
</reference>
<sequence length="377" mass="43291">MDRLQPPAHTLPSLAHPAFHQCFLHRPSHGSPQQVGYLECGHPFGTPIFFIGGHGASRFFALFFHEVALKHHTRFIWPERPGYGLSENANVQPHTITEHAEMVGALADHLGIKQFGMLGNSLGGLYALAILHRWPERVLGPVWLIAPWISTKDSKLWLWIRWIPILAIRGIVGASYEIKHCWQLMTKRLKPERLHAQLTRLHINRPPPNYGSVHTRPSYESDSTYASDVTSKQSTEIVSRRASWSFYRPYDKSGLKKSIDVVPERECYCSVRAYSSSRNLWRRRLTHLVYATPRGKGCTNDVLVALERPYPIPFAVESIKLPTIVYWSRKDWIIGENTINWLEEHLDQCIIMTAVHDRWGHGDIMNTFVVSEILEAW</sequence>
<gene>
    <name evidence="2" type="ORF">BZG36_02446</name>
</gene>
<name>A0A261Y3K2_9FUNG</name>
<accession>A0A261Y3K2</accession>
<dbReference type="PANTHER" id="PTHR43433:SF10">
    <property type="entry name" value="AB HYDROLASE-1 DOMAIN-CONTAINING PROTEIN"/>
    <property type="match status" value="1"/>
</dbReference>
<dbReference type="EMBL" id="MVBO01000020">
    <property type="protein sequence ID" value="OZJ05196.1"/>
    <property type="molecule type" value="Genomic_DNA"/>
</dbReference>
<feature type="domain" description="AB hydrolase-1" evidence="1">
    <location>
        <begin position="67"/>
        <end position="147"/>
    </location>
</feature>
<organism evidence="2 3">
    <name type="scientific">Bifiguratus adelaidae</name>
    <dbReference type="NCBI Taxonomy" id="1938954"/>
    <lineage>
        <taxon>Eukaryota</taxon>
        <taxon>Fungi</taxon>
        <taxon>Fungi incertae sedis</taxon>
        <taxon>Mucoromycota</taxon>
        <taxon>Mucoromycotina</taxon>
        <taxon>Endogonomycetes</taxon>
        <taxon>Endogonales</taxon>
        <taxon>Endogonales incertae sedis</taxon>
        <taxon>Bifiguratus</taxon>
    </lineage>
</organism>
<proteinExistence type="predicted"/>
<evidence type="ECO:0000313" key="3">
    <source>
        <dbReference type="Proteomes" id="UP000242875"/>
    </source>
</evidence>
<dbReference type="Proteomes" id="UP000242875">
    <property type="component" value="Unassembled WGS sequence"/>
</dbReference>
<dbReference type="Pfam" id="PF00561">
    <property type="entry name" value="Abhydrolase_1"/>
    <property type="match status" value="1"/>
</dbReference>